<comment type="caution">
    <text evidence="1">The sequence shown here is derived from an EMBL/GenBank/DDBJ whole genome shotgun (WGS) entry which is preliminary data.</text>
</comment>
<sequence>MQKIRSLELRILYAVRGTDYFAENNSTKRQDLYRRCYIRSSTERRARKQSSGWHRYPPADLSGYNIRNTSSACWGIGSLRHYPRSLRTLMIESRNLSEL</sequence>
<evidence type="ECO:0000313" key="1">
    <source>
        <dbReference type="EMBL" id="TQV96590.1"/>
    </source>
</evidence>
<name>A0A545V4F4_9HYPO</name>
<gene>
    <name evidence="1" type="ORF">IF1G_05173</name>
</gene>
<keyword evidence="2" id="KW-1185">Reference proteome</keyword>
<accession>A0A545V4F4</accession>
<reference evidence="1 2" key="1">
    <citation type="journal article" date="2019" name="Appl. Microbiol. Biotechnol.">
        <title>Genome sequence of Isaria javanica and comparative genome analysis insights into family S53 peptidase evolution in fungal entomopathogens.</title>
        <authorList>
            <person name="Lin R."/>
            <person name="Zhang X."/>
            <person name="Xin B."/>
            <person name="Zou M."/>
            <person name="Gao Y."/>
            <person name="Qin F."/>
            <person name="Hu Q."/>
            <person name="Xie B."/>
            <person name="Cheng X."/>
        </authorList>
    </citation>
    <scope>NUCLEOTIDE SEQUENCE [LARGE SCALE GENOMIC DNA]</scope>
    <source>
        <strain evidence="1 2">IJ1G</strain>
    </source>
</reference>
<evidence type="ECO:0000313" key="2">
    <source>
        <dbReference type="Proteomes" id="UP000315783"/>
    </source>
</evidence>
<dbReference type="AlphaFoldDB" id="A0A545V4F4"/>
<protein>
    <submittedName>
        <fullName evidence="1">Uncharacterized protein</fullName>
    </submittedName>
</protein>
<proteinExistence type="predicted"/>
<dbReference type="Proteomes" id="UP000315783">
    <property type="component" value="Unassembled WGS sequence"/>
</dbReference>
<dbReference type="EMBL" id="SPUK01000006">
    <property type="protein sequence ID" value="TQV96590.1"/>
    <property type="molecule type" value="Genomic_DNA"/>
</dbReference>
<organism evidence="1 2">
    <name type="scientific">Cordyceps javanica</name>
    <dbReference type="NCBI Taxonomy" id="43265"/>
    <lineage>
        <taxon>Eukaryota</taxon>
        <taxon>Fungi</taxon>
        <taxon>Dikarya</taxon>
        <taxon>Ascomycota</taxon>
        <taxon>Pezizomycotina</taxon>
        <taxon>Sordariomycetes</taxon>
        <taxon>Hypocreomycetidae</taxon>
        <taxon>Hypocreales</taxon>
        <taxon>Cordycipitaceae</taxon>
        <taxon>Cordyceps</taxon>
    </lineage>
</organism>